<dbReference type="InterPro" id="IPR057666">
    <property type="entry name" value="DrpA_SLOG"/>
</dbReference>
<feature type="domain" description="Smf/DprA SLOG" evidence="2">
    <location>
        <begin position="79"/>
        <end position="286"/>
    </location>
</feature>
<evidence type="ECO:0000259" key="3">
    <source>
        <dbReference type="Pfam" id="PF17782"/>
    </source>
</evidence>
<dbReference type="EMBL" id="CP002105">
    <property type="protein sequence ID" value="ADL13160.1"/>
    <property type="molecule type" value="Genomic_DNA"/>
</dbReference>
<dbReference type="InterPro" id="IPR041614">
    <property type="entry name" value="DprA_WH"/>
</dbReference>
<dbReference type="OrthoDB" id="9785707at2"/>
<comment type="similarity">
    <text evidence="1">Belongs to the DprA/Smf family.</text>
</comment>
<dbReference type="eggNOG" id="COG1948">
    <property type="taxonomic scope" value="Bacteria"/>
</dbReference>
<dbReference type="Proteomes" id="UP000001661">
    <property type="component" value="Chromosome"/>
</dbReference>
<evidence type="ECO:0000259" key="2">
    <source>
        <dbReference type="Pfam" id="PF02481"/>
    </source>
</evidence>
<keyword evidence="5" id="KW-1185">Reference proteome</keyword>
<dbReference type="Pfam" id="PF02481">
    <property type="entry name" value="DNA_processg_A"/>
    <property type="match status" value="1"/>
</dbReference>
<dbReference type="InterPro" id="IPR036388">
    <property type="entry name" value="WH-like_DNA-bd_sf"/>
</dbReference>
<dbReference type="PANTHER" id="PTHR43022">
    <property type="entry name" value="PROTEIN SMF"/>
    <property type="match status" value="1"/>
</dbReference>
<feature type="domain" description="DprA winged helix" evidence="3">
    <location>
        <begin position="305"/>
        <end position="361"/>
    </location>
</feature>
<dbReference type="InterPro" id="IPR010994">
    <property type="entry name" value="RuvA_2-like"/>
</dbReference>
<gene>
    <name evidence="4" type="ordered locus">Acear_1655</name>
</gene>
<dbReference type="PANTHER" id="PTHR43022:SF1">
    <property type="entry name" value="PROTEIN SMF"/>
    <property type="match status" value="1"/>
</dbReference>
<dbReference type="SUPFAM" id="SSF47781">
    <property type="entry name" value="RuvA domain 2-like"/>
    <property type="match status" value="1"/>
</dbReference>
<reference evidence="4 5" key="1">
    <citation type="journal article" date="2010" name="Stand. Genomic Sci.">
        <title>Complete genome sequence of Acetohalobium arabaticum type strain (Z-7288).</title>
        <authorList>
            <person name="Sikorski J."/>
            <person name="Lapidus A."/>
            <person name="Chertkov O."/>
            <person name="Lucas S."/>
            <person name="Copeland A."/>
            <person name="Glavina Del Rio T."/>
            <person name="Nolan M."/>
            <person name="Tice H."/>
            <person name="Cheng J.F."/>
            <person name="Han C."/>
            <person name="Brambilla E."/>
            <person name="Pitluck S."/>
            <person name="Liolios K."/>
            <person name="Ivanova N."/>
            <person name="Mavromatis K."/>
            <person name="Mikhailova N."/>
            <person name="Pati A."/>
            <person name="Bruce D."/>
            <person name="Detter C."/>
            <person name="Tapia R."/>
            <person name="Goodwin L."/>
            <person name="Chen A."/>
            <person name="Palaniappan K."/>
            <person name="Land M."/>
            <person name="Hauser L."/>
            <person name="Chang Y.J."/>
            <person name="Jeffries C.D."/>
            <person name="Rohde M."/>
            <person name="Goker M."/>
            <person name="Spring S."/>
            <person name="Woyke T."/>
            <person name="Bristow J."/>
            <person name="Eisen J.A."/>
            <person name="Markowitz V."/>
            <person name="Hugenholtz P."/>
            <person name="Kyrpides N.C."/>
            <person name="Klenk H.P."/>
        </authorList>
    </citation>
    <scope>NUCLEOTIDE SEQUENCE [LARGE SCALE GENOMIC DNA]</scope>
    <source>
        <strain evidence="5">ATCC 49924 / DSM 5501 / Z-7288</strain>
    </source>
</reference>
<dbReference type="NCBIfam" id="TIGR00732">
    <property type="entry name" value="dprA"/>
    <property type="match status" value="1"/>
</dbReference>
<evidence type="ECO:0000256" key="1">
    <source>
        <dbReference type="ARBA" id="ARBA00006525"/>
    </source>
</evidence>
<dbReference type="eggNOG" id="COG0758">
    <property type="taxonomic scope" value="Bacteria"/>
</dbReference>
<accession>D9QRL9</accession>
<evidence type="ECO:0000313" key="4">
    <source>
        <dbReference type="EMBL" id="ADL13160.1"/>
    </source>
</evidence>
<proteinExistence type="inferred from homology"/>
<dbReference type="InterPro" id="IPR003488">
    <property type="entry name" value="DprA"/>
</dbReference>
<dbReference type="Gene3D" id="1.10.10.10">
    <property type="entry name" value="Winged helix-like DNA-binding domain superfamily/Winged helix DNA-binding domain"/>
    <property type="match status" value="1"/>
</dbReference>
<evidence type="ECO:0000313" key="5">
    <source>
        <dbReference type="Proteomes" id="UP000001661"/>
    </source>
</evidence>
<dbReference type="SUPFAM" id="SSF102405">
    <property type="entry name" value="MCP/YpsA-like"/>
    <property type="match status" value="1"/>
</dbReference>
<dbReference type="GO" id="GO:0009294">
    <property type="term" value="P:DNA-mediated transformation"/>
    <property type="evidence" value="ECO:0007669"/>
    <property type="project" value="InterPro"/>
</dbReference>
<sequence length="367" mass="40678">MDTRKYWLGLINLQGLGSRIIKNLLDYFGDAESIWKASQKELCKVRLIGTKRSQHIIKDREEIDLDYKVKRLNELGVEYLTLDDEEYPFLLENIYDPPPVIFYKGELTSRDLISLSIVGSRKCTAYGRKVANRLAASLADQGFTIISGLARGIDTAAHQGALKEGRTVGVLGSGIDVIYPPENDELVTEIEESGAVISSFPLGTAPHGNNFPKRNRIISGLSLGTIVVEAAKKSGSLITANLALQQGREVFAIPGDITKDQSVGTNDLIQTGAKLVQSIDDILIELPLDDWWERIDKTDQELKEEEKTDLSLQEAKVYDKIESVPQEFDKILATVDFSASQLNSILLKLEIKGLITQLAGNRFKRSS</sequence>
<dbReference type="Pfam" id="PF17782">
    <property type="entry name" value="WHD_DprA"/>
    <property type="match status" value="1"/>
</dbReference>
<dbReference type="Gene3D" id="3.40.50.450">
    <property type="match status" value="1"/>
</dbReference>
<dbReference type="RefSeq" id="WP_013278605.1">
    <property type="nucleotide sequence ID" value="NC_014378.1"/>
</dbReference>
<dbReference type="KEGG" id="aar:Acear_1655"/>
<dbReference type="HOGENOM" id="CLU_029601_0_3_9"/>
<dbReference type="STRING" id="574087.Acear_1655"/>
<organism evidence="4 5">
    <name type="scientific">Acetohalobium arabaticum (strain ATCC 49924 / DSM 5501 / Z-7288)</name>
    <dbReference type="NCBI Taxonomy" id="574087"/>
    <lineage>
        <taxon>Bacteria</taxon>
        <taxon>Bacillati</taxon>
        <taxon>Bacillota</taxon>
        <taxon>Clostridia</taxon>
        <taxon>Halanaerobiales</taxon>
        <taxon>Halobacteroidaceae</taxon>
        <taxon>Acetohalobium</taxon>
    </lineage>
</organism>
<name>D9QRL9_ACEAZ</name>
<dbReference type="AlphaFoldDB" id="D9QRL9"/>
<protein>
    <submittedName>
        <fullName evidence="4">DNA protecting protein DprA</fullName>
    </submittedName>
</protein>